<comment type="caution">
    <text evidence="1">The sequence shown here is derived from an EMBL/GenBank/DDBJ whole genome shotgun (WGS) entry which is preliminary data.</text>
</comment>
<protein>
    <submittedName>
        <fullName evidence="1">Uncharacterized protein</fullName>
    </submittedName>
</protein>
<dbReference type="Proteomes" id="UP000782610">
    <property type="component" value="Unassembled WGS sequence"/>
</dbReference>
<proteinExistence type="predicted"/>
<dbReference type="Gene3D" id="3.90.226.10">
    <property type="entry name" value="2-enoyl-CoA Hydratase, Chain A, domain 1"/>
    <property type="match status" value="1"/>
</dbReference>
<evidence type="ECO:0000313" key="1">
    <source>
        <dbReference type="EMBL" id="MBI4921733.1"/>
    </source>
</evidence>
<organism evidence="1 2">
    <name type="scientific">Devosia nanyangense</name>
    <dbReference type="NCBI Taxonomy" id="1228055"/>
    <lineage>
        <taxon>Bacteria</taxon>
        <taxon>Pseudomonadati</taxon>
        <taxon>Pseudomonadota</taxon>
        <taxon>Alphaproteobacteria</taxon>
        <taxon>Hyphomicrobiales</taxon>
        <taxon>Devosiaceae</taxon>
        <taxon>Devosia</taxon>
    </lineage>
</organism>
<sequence>MATILRRIIHWAAAFEDGAIIRAAFFGLLSATGVILWLDYSELSAQSAAAIAPALSPILPAFDPKSPGGSAGPEVTTPMDVLRQPLEVKLSGGGVLALTGTIDPGAADRVAAEIAAHGEYIRTVALDSPGGAVADALAIGKLIRDNGLATAVAAGALCASSCPLMLAGGTERLATAHSAIGVHQIYAAAPTGSLTSRLAAVGTAMSEAQSLTAEISRYLRAMGISEEVWLRALETPPDRLTYFSTADLIDLKLVTKLTT</sequence>
<dbReference type="AlphaFoldDB" id="A0A933L0I6"/>
<dbReference type="SUPFAM" id="SSF52096">
    <property type="entry name" value="ClpP/crotonase"/>
    <property type="match status" value="1"/>
</dbReference>
<dbReference type="InterPro" id="IPR029045">
    <property type="entry name" value="ClpP/crotonase-like_dom_sf"/>
</dbReference>
<evidence type="ECO:0000313" key="2">
    <source>
        <dbReference type="Proteomes" id="UP000782610"/>
    </source>
</evidence>
<dbReference type="EMBL" id="JACRAF010000023">
    <property type="protein sequence ID" value="MBI4921733.1"/>
    <property type="molecule type" value="Genomic_DNA"/>
</dbReference>
<accession>A0A933L0I6</accession>
<name>A0A933L0I6_9HYPH</name>
<gene>
    <name evidence="1" type="ORF">HY834_08285</name>
</gene>
<reference evidence="1" key="1">
    <citation type="submission" date="2020-07" db="EMBL/GenBank/DDBJ databases">
        <title>Huge and variable diversity of episymbiotic CPR bacteria and DPANN archaea in groundwater ecosystems.</title>
        <authorList>
            <person name="He C.Y."/>
            <person name="Keren R."/>
            <person name="Whittaker M."/>
            <person name="Farag I.F."/>
            <person name="Doudna J."/>
            <person name="Cate J.H.D."/>
            <person name="Banfield J.F."/>
        </authorList>
    </citation>
    <scope>NUCLEOTIDE SEQUENCE</scope>
    <source>
        <strain evidence="1">NC_groundwater_1586_Pr3_B-0.1um_66_15</strain>
    </source>
</reference>